<dbReference type="AlphaFoldDB" id="A0A918RGH7"/>
<dbReference type="EMBL" id="BMXA01000001">
    <property type="protein sequence ID" value="GGZ97945.1"/>
    <property type="molecule type" value="Genomic_DNA"/>
</dbReference>
<comment type="catalytic activity">
    <reaction evidence="8 9">
        <text>D-gluconate + ATP = 6-phospho-D-gluconate + ADP + H(+)</text>
        <dbReference type="Rhea" id="RHEA:19433"/>
        <dbReference type="ChEBI" id="CHEBI:15378"/>
        <dbReference type="ChEBI" id="CHEBI:18391"/>
        <dbReference type="ChEBI" id="CHEBI:30616"/>
        <dbReference type="ChEBI" id="CHEBI:58759"/>
        <dbReference type="ChEBI" id="CHEBI:456216"/>
        <dbReference type="EC" id="2.7.1.12"/>
    </reaction>
</comment>
<comment type="pathway">
    <text evidence="1">Carbohydrate acid metabolism.</text>
</comment>
<dbReference type="CDD" id="cd02021">
    <property type="entry name" value="GntK"/>
    <property type="match status" value="1"/>
</dbReference>
<evidence type="ECO:0000256" key="8">
    <source>
        <dbReference type="ARBA" id="ARBA00048090"/>
    </source>
</evidence>
<keyword evidence="5 9" id="KW-0547">Nucleotide-binding</keyword>
<dbReference type="Pfam" id="PF13671">
    <property type="entry name" value="AAA_33"/>
    <property type="match status" value="1"/>
</dbReference>
<dbReference type="Gene3D" id="3.40.50.300">
    <property type="entry name" value="P-loop containing nucleotide triphosphate hydrolases"/>
    <property type="match status" value="1"/>
</dbReference>
<keyword evidence="11" id="KW-1185">Reference proteome</keyword>
<evidence type="ECO:0000256" key="4">
    <source>
        <dbReference type="ARBA" id="ARBA00022679"/>
    </source>
</evidence>
<dbReference type="InterPro" id="IPR006001">
    <property type="entry name" value="Therm_gnt_kin"/>
</dbReference>
<evidence type="ECO:0000313" key="10">
    <source>
        <dbReference type="EMBL" id="GGZ97945.1"/>
    </source>
</evidence>
<comment type="similarity">
    <text evidence="2 9">Belongs to the gluconokinase GntK/GntV family.</text>
</comment>
<evidence type="ECO:0000256" key="7">
    <source>
        <dbReference type="ARBA" id="ARBA00022840"/>
    </source>
</evidence>
<keyword evidence="6 9" id="KW-0418">Kinase</keyword>
<evidence type="ECO:0000256" key="5">
    <source>
        <dbReference type="ARBA" id="ARBA00022741"/>
    </source>
</evidence>
<gene>
    <name evidence="10" type="ORF">GCM10008090_02840</name>
</gene>
<sequence>MDKPNLVICMGVSGTGKSTLGRALASQLRWLFIEADDFHCAENKAWMASGKPLTNTMREPWIKALLTELELRCAAQQNCVLAYSGLVRAHRDRFRALHFQIQFVHLSASPEVLESRLAERQNHFMPTSLLTSQLATLDISADEPDVLTLDAQRPTSTLVTLVQKALQHA</sequence>
<evidence type="ECO:0000256" key="2">
    <source>
        <dbReference type="ARBA" id="ARBA00008420"/>
    </source>
</evidence>
<dbReference type="PANTHER" id="PTHR43442">
    <property type="entry name" value="GLUCONOKINASE-RELATED"/>
    <property type="match status" value="1"/>
</dbReference>
<evidence type="ECO:0000256" key="3">
    <source>
        <dbReference type="ARBA" id="ARBA00012054"/>
    </source>
</evidence>
<evidence type="ECO:0000256" key="6">
    <source>
        <dbReference type="ARBA" id="ARBA00022777"/>
    </source>
</evidence>
<protein>
    <recommendedName>
        <fullName evidence="3 9">Gluconokinase</fullName>
        <ecNumber evidence="3 9">2.7.1.12</ecNumber>
    </recommendedName>
</protein>
<proteinExistence type="inferred from homology"/>
<dbReference type="PANTHER" id="PTHR43442:SF3">
    <property type="entry name" value="GLUCONOKINASE-RELATED"/>
    <property type="match status" value="1"/>
</dbReference>
<dbReference type="SUPFAM" id="SSF52540">
    <property type="entry name" value="P-loop containing nucleoside triphosphate hydrolases"/>
    <property type="match status" value="1"/>
</dbReference>
<evidence type="ECO:0000313" key="11">
    <source>
        <dbReference type="Proteomes" id="UP000614811"/>
    </source>
</evidence>
<dbReference type="NCBIfam" id="TIGR01313">
    <property type="entry name" value="therm_gnt_kin"/>
    <property type="match status" value="1"/>
</dbReference>
<keyword evidence="7 9" id="KW-0067">ATP-binding</keyword>
<dbReference type="Proteomes" id="UP000614811">
    <property type="component" value="Unassembled WGS sequence"/>
</dbReference>
<reference evidence="10" key="1">
    <citation type="journal article" date="2014" name="Int. J. Syst. Evol. Microbiol.">
        <title>Complete genome sequence of Corynebacterium casei LMG S-19264T (=DSM 44701T), isolated from a smear-ripened cheese.</title>
        <authorList>
            <consortium name="US DOE Joint Genome Institute (JGI-PGF)"/>
            <person name="Walter F."/>
            <person name="Albersmeier A."/>
            <person name="Kalinowski J."/>
            <person name="Ruckert C."/>
        </authorList>
    </citation>
    <scope>NUCLEOTIDE SEQUENCE</scope>
    <source>
        <strain evidence="10">KCTC 12711</strain>
    </source>
</reference>
<dbReference type="EC" id="2.7.1.12" evidence="3 9"/>
<dbReference type="GO" id="GO:0005975">
    <property type="term" value="P:carbohydrate metabolic process"/>
    <property type="evidence" value="ECO:0007669"/>
    <property type="project" value="InterPro"/>
</dbReference>
<dbReference type="InterPro" id="IPR027417">
    <property type="entry name" value="P-loop_NTPase"/>
</dbReference>
<keyword evidence="4 9" id="KW-0808">Transferase</keyword>
<organism evidence="10 11">
    <name type="scientific">Arenicella chitinivorans</name>
    <dbReference type="NCBI Taxonomy" id="1329800"/>
    <lineage>
        <taxon>Bacteria</taxon>
        <taxon>Pseudomonadati</taxon>
        <taxon>Pseudomonadota</taxon>
        <taxon>Gammaproteobacteria</taxon>
        <taxon>Arenicellales</taxon>
        <taxon>Arenicellaceae</taxon>
        <taxon>Arenicella</taxon>
    </lineage>
</organism>
<dbReference type="RefSeq" id="WP_189398223.1">
    <property type="nucleotide sequence ID" value="NZ_BMXA01000001.1"/>
</dbReference>
<accession>A0A918RGH7</accession>
<comment type="caution">
    <text evidence="10">The sequence shown here is derived from an EMBL/GenBank/DDBJ whole genome shotgun (WGS) entry which is preliminary data.</text>
</comment>
<name>A0A918RGH7_9GAMM</name>
<evidence type="ECO:0000256" key="1">
    <source>
        <dbReference type="ARBA" id="ARBA00004761"/>
    </source>
</evidence>
<reference evidence="10" key="2">
    <citation type="submission" date="2020-09" db="EMBL/GenBank/DDBJ databases">
        <authorList>
            <person name="Sun Q."/>
            <person name="Kim S."/>
        </authorList>
    </citation>
    <scope>NUCLEOTIDE SEQUENCE</scope>
    <source>
        <strain evidence="10">KCTC 12711</strain>
    </source>
</reference>
<dbReference type="GO" id="GO:0046316">
    <property type="term" value="F:gluconokinase activity"/>
    <property type="evidence" value="ECO:0007669"/>
    <property type="project" value="UniProtKB-EC"/>
</dbReference>
<evidence type="ECO:0000256" key="9">
    <source>
        <dbReference type="RuleBase" id="RU363066"/>
    </source>
</evidence>
<dbReference type="GO" id="GO:0005524">
    <property type="term" value="F:ATP binding"/>
    <property type="evidence" value="ECO:0007669"/>
    <property type="project" value="UniProtKB-KW"/>
</dbReference>
<dbReference type="GO" id="GO:0005737">
    <property type="term" value="C:cytoplasm"/>
    <property type="evidence" value="ECO:0007669"/>
    <property type="project" value="TreeGrafter"/>
</dbReference>